<protein>
    <recommendedName>
        <fullName evidence="3">Apea-like HEPN domain-containing protein</fullName>
    </recommendedName>
</protein>
<dbReference type="EMBL" id="JBFRHK010000001">
    <property type="protein sequence ID" value="MEX3743949.1"/>
    <property type="molecule type" value="Genomic_DNA"/>
</dbReference>
<reference evidence="1 2" key="1">
    <citation type="submission" date="2024-07" db="EMBL/GenBank/DDBJ databases">
        <title>Characterization of a bacterium isolated from hydrolysated instant sea cucumber by whole-genome sequencing and metabolomics.</title>
        <authorList>
            <person name="Luo X."/>
            <person name="Zhang Z."/>
            <person name="Zheng Z."/>
            <person name="Zhang W."/>
            <person name="Ming T."/>
            <person name="Jiao L."/>
            <person name="Su X."/>
            <person name="Kong F."/>
            <person name="Xu J."/>
        </authorList>
    </citation>
    <scope>NUCLEOTIDE SEQUENCE [LARGE SCALE GENOMIC DNA]</scope>
    <source>
        <strain evidence="1 2">XL-2024</strain>
    </source>
</reference>
<evidence type="ECO:0008006" key="3">
    <source>
        <dbReference type="Google" id="ProtNLM"/>
    </source>
</evidence>
<name>A0ABV3VST4_9BACI</name>
<sequence length="296" mass="34833">MFVTTLELEDLNDNKILIKLPRNNLFKIHNFYLLSEWSTNRSGSINTLSIYVDVEDKEKANKDIRFMIDLLNFMYNIDLTITTSYMISETKNLPMTKWVHSNETKNKNIIKINNALTLLFEMEAKKQKFIKKSLHYYSRSLKLSELELYEEAFLSVYKPIELISNNVYKKHHQKVFDDAISSVIPNLLKELFDEEFKEEGKDHDINNLIVPMLEEILTQRRKIKNTLLFLKLEREVDYCGKLVRLRNKAAAHGNSRNSNIGIYEYVNCMILSKEMITAYLLGEKSDVTQLDVKRKD</sequence>
<evidence type="ECO:0000313" key="1">
    <source>
        <dbReference type="EMBL" id="MEX3743949.1"/>
    </source>
</evidence>
<evidence type="ECO:0000313" key="2">
    <source>
        <dbReference type="Proteomes" id="UP001558534"/>
    </source>
</evidence>
<gene>
    <name evidence="1" type="ORF">AB1300_02240</name>
</gene>
<keyword evidence="2" id="KW-1185">Reference proteome</keyword>
<dbReference type="RefSeq" id="WP_368634969.1">
    <property type="nucleotide sequence ID" value="NZ_JBFRHK010000001.1"/>
</dbReference>
<organism evidence="1 2">
    <name type="scientific">Lysinibacillus xylanilyticus</name>
    <dbReference type="NCBI Taxonomy" id="582475"/>
    <lineage>
        <taxon>Bacteria</taxon>
        <taxon>Bacillati</taxon>
        <taxon>Bacillota</taxon>
        <taxon>Bacilli</taxon>
        <taxon>Bacillales</taxon>
        <taxon>Bacillaceae</taxon>
        <taxon>Lysinibacillus</taxon>
    </lineage>
</organism>
<dbReference type="Proteomes" id="UP001558534">
    <property type="component" value="Unassembled WGS sequence"/>
</dbReference>
<comment type="caution">
    <text evidence="1">The sequence shown here is derived from an EMBL/GenBank/DDBJ whole genome shotgun (WGS) entry which is preliminary data.</text>
</comment>
<accession>A0ABV3VST4</accession>
<proteinExistence type="predicted"/>